<accession>A0A8S5RDU9</accession>
<name>A0A8S5RDU9_9VIRU</name>
<reference evidence="1" key="1">
    <citation type="journal article" date="2021" name="Proc. Natl. Acad. Sci. U.S.A.">
        <title>A Catalog of Tens of Thousands of Viruses from Human Metagenomes Reveals Hidden Associations with Chronic Diseases.</title>
        <authorList>
            <person name="Tisza M.J."/>
            <person name="Buck C.B."/>
        </authorList>
    </citation>
    <scope>NUCLEOTIDE SEQUENCE</scope>
    <source>
        <strain evidence="1">Ctx9V1</strain>
    </source>
</reference>
<organism evidence="1">
    <name type="scientific">virus sp. ctx9V1</name>
    <dbReference type="NCBI Taxonomy" id="2828001"/>
    <lineage>
        <taxon>Viruses</taxon>
    </lineage>
</organism>
<sequence length="35" mass="4249">MATQYAKHLEDLETYHPLPIVLIYHEYHGFFLDRS</sequence>
<proteinExistence type="predicted"/>
<protein>
    <submittedName>
        <fullName evidence="1">Uncharacterized protein</fullName>
    </submittedName>
</protein>
<evidence type="ECO:0000313" key="1">
    <source>
        <dbReference type="EMBL" id="DAE29140.1"/>
    </source>
</evidence>
<dbReference type="EMBL" id="BK059093">
    <property type="protein sequence ID" value="DAE29140.1"/>
    <property type="molecule type" value="Genomic_DNA"/>
</dbReference>